<dbReference type="Pfam" id="PF25917">
    <property type="entry name" value="BSH_RND"/>
    <property type="match status" value="1"/>
</dbReference>
<dbReference type="Gene3D" id="2.40.50.100">
    <property type="match status" value="1"/>
</dbReference>
<dbReference type="NCBIfam" id="TIGR01730">
    <property type="entry name" value="RND_mfp"/>
    <property type="match status" value="1"/>
</dbReference>
<accession>A0A2U1B7X7</accession>
<evidence type="ECO:0000259" key="6">
    <source>
        <dbReference type="Pfam" id="PF25944"/>
    </source>
</evidence>
<dbReference type="GO" id="GO:0005886">
    <property type="term" value="C:plasma membrane"/>
    <property type="evidence" value="ECO:0007669"/>
    <property type="project" value="TreeGrafter"/>
</dbReference>
<dbReference type="InterPro" id="IPR058627">
    <property type="entry name" value="MdtA-like_C"/>
</dbReference>
<dbReference type="OrthoDB" id="9806939at2"/>
<evidence type="ECO:0000256" key="2">
    <source>
        <dbReference type="ARBA" id="ARBA00009477"/>
    </source>
</evidence>
<dbReference type="InterPro" id="IPR058626">
    <property type="entry name" value="MdtA-like_b-barrel"/>
</dbReference>
<dbReference type="GO" id="GO:0030313">
    <property type="term" value="C:cell envelope"/>
    <property type="evidence" value="ECO:0007669"/>
    <property type="project" value="UniProtKB-SubCell"/>
</dbReference>
<proteinExistence type="inferred from homology"/>
<evidence type="ECO:0000259" key="5">
    <source>
        <dbReference type="Pfam" id="PF25917"/>
    </source>
</evidence>
<comment type="subcellular location">
    <subcellularLocation>
        <location evidence="1">Cell envelope</location>
    </subcellularLocation>
</comment>
<gene>
    <name evidence="8" type="ORF">C8D82_105108</name>
</gene>
<dbReference type="GO" id="GO:0022857">
    <property type="term" value="F:transmembrane transporter activity"/>
    <property type="evidence" value="ECO:0007669"/>
    <property type="project" value="InterPro"/>
</dbReference>
<feature type="domain" description="Multidrug resistance protein MdtA-like barrel-sandwich hybrid" evidence="5">
    <location>
        <begin position="60"/>
        <end position="194"/>
    </location>
</feature>
<evidence type="ECO:0000259" key="4">
    <source>
        <dbReference type="Pfam" id="PF25876"/>
    </source>
</evidence>
<dbReference type="Pfam" id="PF25944">
    <property type="entry name" value="Beta-barrel_RND"/>
    <property type="match status" value="1"/>
</dbReference>
<dbReference type="Pfam" id="PF25876">
    <property type="entry name" value="HH_MFP_RND"/>
    <property type="match status" value="1"/>
</dbReference>
<dbReference type="Gene3D" id="1.10.287.470">
    <property type="entry name" value="Helix hairpin bin"/>
    <property type="match status" value="1"/>
</dbReference>
<dbReference type="PANTHER" id="PTHR30158">
    <property type="entry name" value="ACRA/E-RELATED COMPONENT OF DRUG EFFLUX TRANSPORTER"/>
    <property type="match status" value="1"/>
</dbReference>
<dbReference type="InterPro" id="IPR058624">
    <property type="entry name" value="MdtA-like_HH"/>
</dbReference>
<sequence length="371" mass="40851">MIRNNLYRAALFSAAGFLALSSFAADRTAQPAPSVLVEKVVLQPEVDGKKFVGRLEAIEEVDLVARVSGYINSINFKEGDIVKKGDLLFELEDTTYRAKEQAAKAKVDQIKAELEYAKINYDRQSGLYKTNAVAKNAFDEADKLYKTTKAQLAEAEATWLDARNDLSYTKVYAPISGRIGKVTYTQGNYVTPSSEKLADIVQVDPIYASFAISERDFRSMFDSDVATMKKTADIRLVLADDTLYPSQGTVAFIDNKIDSDTGTVMIWATFPNKEGKLLPGAPITVQLSRLNKENYPAVKLSAIMTESKGSYIYIVTPDNKVERREVKLGNMNGSFQLLKSGAKEGETVIVDGTHKAQPGAVVRPIPAPENF</sequence>
<dbReference type="InterPro" id="IPR058625">
    <property type="entry name" value="MdtA-like_BSH"/>
</dbReference>
<evidence type="ECO:0000259" key="7">
    <source>
        <dbReference type="Pfam" id="PF25967"/>
    </source>
</evidence>
<dbReference type="RefSeq" id="WP_116883103.1">
    <property type="nucleotide sequence ID" value="NZ_CABMMC010000040.1"/>
</dbReference>
<feature type="domain" description="Multidrug resistance protein MdtA-like C-terminal permuted SH3" evidence="7">
    <location>
        <begin position="301"/>
        <end position="354"/>
    </location>
</feature>
<organism evidence="8 9">
    <name type="scientific">Victivallis vadensis</name>
    <dbReference type="NCBI Taxonomy" id="172901"/>
    <lineage>
        <taxon>Bacteria</taxon>
        <taxon>Pseudomonadati</taxon>
        <taxon>Lentisphaerota</taxon>
        <taxon>Lentisphaeria</taxon>
        <taxon>Victivallales</taxon>
        <taxon>Victivallaceae</taxon>
        <taxon>Victivallis</taxon>
    </lineage>
</organism>
<evidence type="ECO:0000256" key="3">
    <source>
        <dbReference type="SAM" id="SignalP"/>
    </source>
</evidence>
<protein>
    <submittedName>
        <fullName evidence="8">Membrane fusion protein (Multidrug efflux system)/multidrug efflux system membrane fusion protein</fullName>
    </submittedName>
</protein>
<dbReference type="Pfam" id="PF25967">
    <property type="entry name" value="RND-MFP_C"/>
    <property type="match status" value="1"/>
</dbReference>
<evidence type="ECO:0000313" key="9">
    <source>
        <dbReference type="Proteomes" id="UP000245959"/>
    </source>
</evidence>
<evidence type="ECO:0000256" key="1">
    <source>
        <dbReference type="ARBA" id="ARBA00004196"/>
    </source>
</evidence>
<dbReference type="GeneID" id="78294426"/>
<dbReference type="Proteomes" id="UP000245959">
    <property type="component" value="Unassembled WGS sequence"/>
</dbReference>
<evidence type="ECO:0000313" key="8">
    <source>
        <dbReference type="EMBL" id="PVY44779.1"/>
    </source>
</evidence>
<feature type="signal peptide" evidence="3">
    <location>
        <begin position="1"/>
        <end position="24"/>
    </location>
</feature>
<name>A0A2U1B7X7_9BACT</name>
<dbReference type="AlphaFoldDB" id="A0A2U1B7X7"/>
<keyword evidence="9" id="KW-1185">Reference proteome</keyword>
<dbReference type="EMBL" id="QEKH01000005">
    <property type="protein sequence ID" value="PVY44779.1"/>
    <property type="molecule type" value="Genomic_DNA"/>
</dbReference>
<dbReference type="SUPFAM" id="SSF111369">
    <property type="entry name" value="HlyD-like secretion proteins"/>
    <property type="match status" value="1"/>
</dbReference>
<dbReference type="GO" id="GO:0046677">
    <property type="term" value="P:response to antibiotic"/>
    <property type="evidence" value="ECO:0007669"/>
    <property type="project" value="TreeGrafter"/>
</dbReference>
<feature type="domain" description="Multidrug resistance protein MdtA-like alpha-helical hairpin" evidence="4">
    <location>
        <begin position="100"/>
        <end position="169"/>
    </location>
</feature>
<comment type="similarity">
    <text evidence="2">Belongs to the membrane fusion protein (MFP) (TC 8.A.1) family.</text>
</comment>
<feature type="chain" id="PRO_5015569813" evidence="3">
    <location>
        <begin position="25"/>
        <end position="371"/>
    </location>
</feature>
<reference evidence="8 9" key="1">
    <citation type="submission" date="2018-04" db="EMBL/GenBank/DDBJ databases">
        <title>Genomic Encyclopedia of Type Strains, Phase IV (KMG-IV): sequencing the most valuable type-strain genomes for metagenomic binning, comparative biology and taxonomic classification.</title>
        <authorList>
            <person name="Goeker M."/>
        </authorList>
    </citation>
    <scope>NUCLEOTIDE SEQUENCE [LARGE SCALE GENOMIC DNA]</scope>
    <source>
        <strain evidence="8 9">DSM 14823</strain>
    </source>
</reference>
<feature type="domain" description="Multidrug resistance protein MdtA-like beta-barrel" evidence="6">
    <location>
        <begin position="205"/>
        <end position="287"/>
    </location>
</feature>
<dbReference type="InterPro" id="IPR006143">
    <property type="entry name" value="RND_pump_MFP"/>
</dbReference>
<keyword evidence="3" id="KW-0732">Signal</keyword>
<dbReference type="Gene3D" id="2.40.420.20">
    <property type="match status" value="1"/>
</dbReference>
<dbReference type="Gene3D" id="2.40.30.170">
    <property type="match status" value="1"/>
</dbReference>
<comment type="caution">
    <text evidence="8">The sequence shown here is derived from an EMBL/GenBank/DDBJ whole genome shotgun (WGS) entry which is preliminary data.</text>
</comment>